<dbReference type="EMBL" id="BARS01029336">
    <property type="protein sequence ID" value="GAG03357.1"/>
    <property type="molecule type" value="Genomic_DNA"/>
</dbReference>
<gene>
    <name evidence="1" type="ORF">S01H1_45863</name>
</gene>
<name>X0UVX1_9ZZZZ</name>
<organism evidence="1">
    <name type="scientific">marine sediment metagenome</name>
    <dbReference type="NCBI Taxonomy" id="412755"/>
    <lineage>
        <taxon>unclassified sequences</taxon>
        <taxon>metagenomes</taxon>
        <taxon>ecological metagenomes</taxon>
    </lineage>
</organism>
<evidence type="ECO:0000313" key="1">
    <source>
        <dbReference type="EMBL" id="GAG03357.1"/>
    </source>
</evidence>
<proteinExistence type="predicted"/>
<comment type="caution">
    <text evidence="1">The sequence shown here is derived from an EMBL/GenBank/DDBJ whole genome shotgun (WGS) entry which is preliminary data.</text>
</comment>
<dbReference type="AlphaFoldDB" id="X0UVX1"/>
<protein>
    <submittedName>
        <fullName evidence="1">Uncharacterized protein</fullName>
    </submittedName>
</protein>
<feature type="non-terminal residue" evidence="1">
    <location>
        <position position="1"/>
    </location>
</feature>
<sequence length="61" mass="6824">DSRQSQLKGGQRGVAPLGISIGGPFQLSAPPRLCAWAGRVSTERWWHTERFVPLKRRLLTP</sequence>
<reference evidence="1" key="1">
    <citation type="journal article" date="2014" name="Front. Microbiol.">
        <title>High frequency of phylogenetically diverse reductive dehalogenase-homologous genes in deep subseafloor sedimentary metagenomes.</title>
        <authorList>
            <person name="Kawai M."/>
            <person name="Futagami T."/>
            <person name="Toyoda A."/>
            <person name="Takaki Y."/>
            <person name="Nishi S."/>
            <person name="Hori S."/>
            <person name="Arai W."/>
            <person name="Tsubouchi T."/>
            <person name="Morono Y."/>
            <person name="Uchiyama I."/>
            <person name="Ito T."/>
            <person name="Fujiyama A."/>
            <person name="Inagaki F."/>
            <person name="Takami H."/>
        </authorList>
    </citation>
    <scope>NUCLEOTIDE SEQUENCE</scope>
    <source>
        <strain evidence="1">Expedition CK06-06</strain>
    </source>
</reference>
<accession>X0UVX1</accession>